<feature type="region of interest" description="Disordered" evidence="1">
    <location>
        <begin position="686"/>
        <end position="709"/>
    </location>
</feature>
<feature type="region of interest" description="Disordered" evidence="1">
    <location>
        <begin position="527"/>
        <end position="547"/>
    </location>
</feature>
<accession>A0AAN9RD96</accession>
<dbReference type="PANTHER" id="PTHR33047">
    <property type="entry name" value="PROTEIN TAR1"/>
    <property type="match status" value="1"/>
</dbReference>
<dbReference type="Proteomes" id="UP001386955">
    <property type="component" value="Unassembled WGS sequence"/>
</dbReference>
<evidence type="ECO:0000313" key="2">
    <source>
        <dbReference type="EMBL" id="KAK7371600.1"/>
    </source>
</evidence>
<evidence type="ECO:0000256" key="1">
    <source>
        <dbReference type="SAM" id="MobiDB-lite"/>
    </source>
</evidence>
<organism evidence="2 3">
    <name type="scientific">Psophocarpus tetragonolobus</name>
    <name type="common">Winged bean</name>
    <name type="synonym">Dolichos tetragonolobus</name>
    <dbReference type="NCBI Taxonomy" id="3891"/>
    <lineage>
        <taxon>Eukaryota</taxon>
        <taxon>Viridiplantae</taxon>
        <taxon>Streptophyta</taxon>
        <taxon>Embryophyta</taxon>
        <taxon>Tracheophyta</taxon>
        <taxon>Spermatophyta</taxon>
        <taxon>Magnoliopsida</taxon>
        <taxon>eudicotyledons</taxon>
        <taxon>Gunneridae</taxon>
        <taxon>Pentapetalae</taxon>
        <taxon>rosids</taxon>
        <taxon>fabids</taxon>
        <taxon>Fabales</taxon>
        <taxon>Fabaceae</taxon>
        <taxon>Papilionoideae</taxon>
        <taxon>50 kb inversion clade</taxon>
        <taxon>NPAAA clade</taxon>
        <taxon>indigoferoid/millettioid clade</taxon>
        <taxon>Phaseoleae</taxon>
        <taxon>Psophocarpus</taxon>
    </lineage>
</organism>
<sequence length="709" mass="76540">MIGRADIEGSKSNVAMNAWLPQASYPCGNFSDTSSFKFRRTKGSIGHAFTVRIRTGNQNQTSFYPFVPHEISVLVELILGHLRYLLTDVPPQPNSPPDNAFRPDQPTEAGLGSRKRGSAPLPIHGIIGFPLSVPVLSRLFDARGRDPEGPVPNPSPDRHATTRSRRGSSSSSPPTADGFGTGTPVPSPQSQSFSRGYGSILPTSLAYIVPSTRGCSPWRPDAVMSTTGRGRHSVLQIFKGRRGRTGHHATCGALPAAGPYLRLSRFQGGQAICTDGRSARARALGFAATAAPSYSSGPGPCPDGRVSAQLGTVTQLPVHPASPVLLTKNGPLGALDSMARLNRAAAPSYLFKVCSHSNPSQKVGVGRRCTHRGIPPISFLAPYGFTHPLTRTHVRLLGPCFKTGRMGSPQADARSMHVPRHARGRMLPSTIATMTSPRAYQQPGLGPPSQSASVRAPSRSADRLSPFHIRPGHIADPHPLPSRQFQALFDSLFKVLFIFPSRYLFAIGLSPVFSLGRNLPPDWGCIPKQPDSPTAPRGATGSGHNGALTLSGAPFQGTWARSATEDASPDYNSNARGDRFSWQACPQPNGFGRNLRSKTRWFTGFCNSHQVSHFATFFIDARAEISVAESHFASCVVTTPAGHRLRVPKNRPLQFQFPWHTKRRGSPTETLLRLLLPLNDKVQWTSHNVAGSEPPTSPQSEHFTGPFNR</sequence>
<feature type="region of interest" description="Disordered" evidence="1">
    <location>
        <begin position="437"/>
        <end position="460"/>
    </location>
</feature>
<evidence type="ECO:0000313" key="3">
    <source>
        <dbReference type="Proteomes" id="UP001386955"/>
    </source>
</evidence>
<dbReference type="InterPro" id="IPR052997">
    <property type="entry name" value="RRT15-like"/>
</dbReference>
<dbReference type="PANTHER" id="PTHR33047:SF8">
    <property type="entry name" value="REGULATOR OF RDNA TRANSCRIPTION PROTEIN 15"/>
    <property type="match status" value="1"/>
</dbReference>
<gene>
    <name evidence="2" type="ORF">VNO78_36332</name>
</gene>
<comment type="caution">
    <text evidence="2">The sequence shown here is derived from an EMBL/GenBank/DDBJ whole genome shotgun (WGS) entry which is preliminary data.</text>
</comment>
<reference evidence="2 3" key="1">
    <citation type="submission" date="2024-01" db="EMBL/GenBank/DDBJ databases">
        <title>The genomes of 5 underutilized Papilionoideae crops provide insights into root nodulation and disease resistanc.</title>
        <authorList>
            <person name="Jiang F."/>
        </authorList>
    </citation>
    <scope>NUCLEOTIDE SEQUENCE [LARGE SCALE GENOMIC DNA]</scope>
    <source>
        <strain evidence="2">DUOXIRENSHENG_FW03</strain>
        <tissue evidence="2">Leaves</tissue>
    </source>
</reference>
<dbReference type="AlphaFoldDB" id="A0AAN9RD96"/>
<feature type="region of interest" description="Disordered" evidence="1">
    <location>
        <begin position="89"/>
        <end position="117"/>
    </location>
</feature>
<protein>
    <recommendedName>
        <fullName evidence="4">Senescence-associated protein</fullName>
    </recommendedName>
</protein>
<name>A0AAN9RD96_PSOTE</name>
<proteinExistence type="predicted"/>
<keyword evidence="3" id="KW-1185">Reference proteome</keyword>
<dbReference type="EMBL" id="JAYMYS010000094">
    <property type="protein sequence ID" value="KAK7371600.1"/>
    <property type="molecule type" value="Genomic_DNA"/>
</dbReference>
<evidence type="ECO:0008006" key="4">
    <source>
        <dbReference type="Google" id="ProtNLM"/>
    </source>
</evidence>
<feature type="region of interest" description="Disordered" evidence="1">
    <location>
        <begin position="143"/>
        <end position="196"/>
    </location>
</feature>